<name>A0ACC0N5P6_RHOML</name>
<protein>
    <submittedName>
        <fullName evidence="1">Uncharacterized protein</fullName>
    </submittedName>
</protein>
<sequence>MDSSSPVKLGFRSREFFFHPKVCSSLFSKISTYVLPTNIHIYSNSLFPARRRIKSYFMISCTGWSKESFSRDALTRFDLIFLLNSCPKTRLGFFNG</sequence>
<gene>
    <name evidence="1" type="ORF">RHMOL_Rhmol07G0254100</name>
</gene>
<proteinExistence type="predicted"/>
<comment type="caution">
    <text evidence="1">The sequence shown here is derived from an EMBL/GenBank/DDBJ whole genome shotgun (WGS) entry which is preliminary data.</text>
</comment>
<reference evidence="1" key="1">
    <citation type="submission" date="2022-02" db="EMBL/GenBank/DDBJ databases">
        <title>Plant Genome Project.</title>
        <authorList>
            <person name="Zhang R.-G."/>
        </authorList>
    </citation>
    <scope>NUCLEOTIDE SEQUENCE</scope>
    <source>
        <strain evidence="1">AT1</strain>
    </source>
</reference>
<dbReference type="Proteomes" id="UP001062846">
    <property type="component" value="Chromosome 7"/>
</dbReference>
<evidence type="ECO:0000313" key="2">
    <source>
        <dbReference type="Proteomes" id="UP001062846"/>
    </source>
</evidence>
<dbReference type="EMBL" id="CM046394">
    <property type="protein sequence ID" value="KAI8548196.1"/>
    <property type="molecule type" value="Genomic_DNA"/>
</dbReference>
<accession>A0ACC0N5P6</accession>
<keyword evidence="2" id="KW-1185">Reference proteome</keyword>
<organism evidence="1 2">
    <name type="scientific">Rhododendron molle</name>
    <name type="common">Chinese azalea</name>
    <name type="synonym">Azalea mollis</name>
    <dbReference type="NCBI Taxonomy" id="49168"/>
    <lineage>
        <taxon>Eukaryota</taxon>
        <taxon>Viridiplantae</taxon>
        <taxon>Streptophyta</taxon>
        <taxon>Embryophyta</taxon>
        <taxon>Tracheophyta</taxon>
        <taxon>Spermatophyta</taxon>
        <taxon>Magnoliopsida</taxon>
        <taxon>eudicotyledons</taxon>
        <taxon>Gunneridae</taxon>
        <taxon>Pentapetalae</taxon>
        <taxon>asterids</taxon>
        <taxon>Ericales</taxon>
        <taxon>Ericaceae</taxon>
        <taxon>Ericoideae</taxon>
        <taxon>Rhodoreae</taxon>
        <taxon>Rhododendron</taxon>
    </lineage>
</organism>
<evidence type="ECO:0000313" key="1">
    <source>
        <dbReference type="EMBL" id="KAI8548196.1"/>
    </source>
</evidence>